<sequence length="41" mass="4052">MSSTTVAQQPLNFGPEWLRALSTPESTTSIPSTSGSGGGGG</sequence>
<evidence type="ECO:0000313" key="2">
    <source>
        <dbReference type="EMBL" id="CAF4984280.1"/>
    </source>
</evidence>
<feature type="non-terminal residue" evidence="2">
    <location>
        <position position="1"/>
    </location>
</feature>
<dbReference type="EMBL" id="CAJOBJ010222531">
    <property type="protein sequence ID" value="CAF5036173.1"/>
    <property type="molecule type" value="Genomic_DNA"/>
</dbReference>
<feature type="region of interest" description="Disordered" evidence="1">
    <location>
        <begin position="21"/>
        <end position="41"/>
    </location>
</feature>
<feature type="compositionally biased region" description="Low complexity" evidence="1">
    <location>
        <begin position="22"/>
        <end position="34"/>
    </location>
</feature>
<accession>A0A8S3DNC5</accession>
<dbReference type="Proteomes" id="UP000681720">
    <property type="component" value="Unassembled WGS sequence"/>
</dbReference>
<organism evidence="2 4">
    <name type="scientific">Rotaria magnacalcarata</name>
    <dbReference type="NCBI Taxonomy" id="392030"/>
    <lineage>
        <taxon>Eukaryota</taxon>
        <taxon>Metazoa</taxon>
        <taxon>Spiralia</taxon>
        <taxon>Gnathifera</taxon>
        <taxon>Rotifera</taxon>
        <taxon>Eurotatoria</taxon>
        <taxon>Bdelloidea</taxon>
        <taxon>Philodinida</taxon>
        <taxon>Philodinidae</taxon>
        <taxon>Rotaria</taxon>
    </lineage>
</organism>
<comment type="caution">
    <text evidence="2">The sequence shown here is derived from an EMBL/GenBank/DDBJ whole genome shotgun (WGS) entry which is preliminary data.</text>
</comment>
<proteinExistence type="predicted"/>
<name>A0A8S3DNC5_9BILA</name>
<dbReference type="Proteomes" id="UP000681967">
    <property type="component" value="Unassembled WGS sequence"/>
</dbReference>
<evidence type="ECO:0000313" key="4">
    <source>
        <dbReference type="Proteomes" id="UP000681967"/>
    </source>
</evidence>
<protein>
    <submittedName>
        <fullName evidence="2">Uncharacterized protein</fullName>
    </submittedName>
</protein>
<dbReference type="AlphaFoldDB" id="A0A8S3DNC5"/>
<gene>
    <name evidence="2" type="ORF">BYL167_LOCUS54976</name>
    <name evidence="3" type="ORF">GIL414_LOCUS59171</name>
</gene>
<reference evidence="2" key="1">
    <citation type="submission" date="2021-02" db="EMBL/GenBank/DDBJ databases">
        <authorList>
            <person name="Nowell W R."/>
        </authorList>
    </citation>
    <scope>NUCLEOTIDE SEQUENCE</scope>
</reference>
<evidence type="ECO:0000256" key="1">
    <source>
        <dbReference type="SAM" id="MobiDB-lite"/>
    </source>
</evidence>
<dbReference type="EMBL" id="CAJOBH010199750">
    <property type="protein sequence ID" value="CAF4984280.1"/>
    <property type="molecule type" value="Genomic_DNA"/>
</dbReference>
<evidence type="ECO:0000313" key="3">
    <source>
        <dbReference type="EMBL" id="CAF5036173.1"/>
    </source>
</evidence>